<feature type="compositionally biased region" description="Polar residues" evidence="7">
    <location>
        <begin position="562"/>
        <end position="572"/>
    </location>
</feature>
<dbReference type="GO" id="GO:1990841">
    <property type="term" value="F:promoter-specific chromatin binding"/>
    <property type="evidence" value="ECO:0007669"/>
    <property type="project" value="TreeGrafter"/>
</dbReference>
<dbReference type="Proteomes" id="UP000887566">
    <property type="component" value="Unplaced"/>
</dbReference>
<feature type="domain" description="RING-type" evidence="8">
    <location>
        <begin position="16"/>
        <end position="54"/>
    </location>
</feature>
<keyword evidence="3 6" id="KW-0863">Zinc-finger</keyword>
<dbReference type="WBParaSite" id="PSAMB.scaffold122size75306.g2207.t1">
    <property type="protein sequence ID" value="PSAMB.scaffold122size75306.g2207.t1"/>
    <property type="gene ID" value="PSAMB.scaffold122size75306.g2207"/>
</dbReference>
<feature type="compositionally biased region" description="Low complexity" evidence="7">
    <location>
        <begin position="380"/>
        <end position="394"/>
    </location>
</feature>
<dbReference type="InterPro" id="IPR013083">
    <property type="entry name" value="Znf_RING/FYVE/PHD"/>
</dbReference>
<evidence type="ECO:0000256" key="2">
    <source>
        <dbReference type="ARBA" id="ARBA00022723"/>
    </source>
</evidence>
<keyword evidence="4" id="KW-0862">Zinc</keyword>
<dbReference type="SMART" id="SM00184">
    <property type="entry name" value="RING"/>
    <property type="match status" value="1"/>
</dbReference>
<evidence type="ECO:0000256" key="6">
    <source>
        <dbReference type="PROSITE-ProRule" id="PRU00175"/>
    </source>
</evidence>
<dbReference type="FunFam" id="3.30.40.10:FF:000033">
    <property type="entry name" value="Polycomb group RING finger protein 3"/>
    <property type="match status" value="1"/>
</dbReference>
<dbReference type="Pfam" id="PF16207">
    <property type="entry name" value="RAWUL"/>
    <property type="match status" value="1"/>
</dbReference>
<dbReference type="GO" id="GO:0035102">
    <property type="term" value="C:PRC1 complex"/>
    <property type="evidence" value="ECO:0007669"/>
    <property type="project" value="TreeGrafter"/>
</dbReference>
<feature type="compositionally biased region" description="Low complexity" evidence="7">
    <location>
        <begin position="551"/>
        <end position="561"/>
    </location>
</feature>
<reference evidence="10" key="1">
    <citation type="submission" date="2022-11" db="UniProtKB">
        <authorList>
            <consortium name="WormBaseParasite"/>
        </authorList>
    </citation>
    <scope>IDENTIFICATION</scope>
</reference>
<dbReference type="AlphaFoldDB" id="A0A914UUS2"/>
<dbReference type="Gene3D" id="3.10.20.90">
    <property type="entry name" value="Phosphatidylinositol 3-kinase Catalytic Subunit, Chain A, domain 1"/>
    <property type="match status" value="1"/>
</dbReference>
<keyword evidence="9" id="KW-1185">Reference proteome</keyword>
<keyword evidence="5" id="KW-0539">Nucleus</keyword>
<feature type="region of interest" description="Disordered" evidence="7">
    <location>
        <begin position="551"/>
        <end position="572"/>
    </location>
</feature>
<evidence type="ECO:0000313" key="9">
    <source>
        <dbReference type="Proteomes" id="UP000887566"/>
    </source>
</evidence>
<dbReference type="PROSITE" id="PS50089">
    <property type="entry name" value="ZF_RING_2"/>
    <property type="match status" value="1"/>
</dbReference>
<dbReference type="PANTHER" id="PTHR10825:SF72">
    <property type="entry name" value="UBIQUITIN-LIKE DOMAIN-CONTAINING PROTEIN"/>
    <property type="match status" value="1"/>
</dbReference>
<evidence type="ECO:0000256" key="7">
    <source>
        <dbReference type="SAM" id="MobiDB-lite"/>
    </source>
</evidence>
<evidence type="ECO:0000256" key="1">
    <source>
        <dbReference type="ARBA" id="ARBA00004123"/>
    </source>
</evidence>
<dbReference type="GO" id="GO:0008270">
    <property type="term" value="F:zinc ion binding"/>
    <property type="evidence" value="ECO:0007669"/>
    <property type="project" value="UniProtKB-KW"/>
</dbReference>
<dbReference type="InterPro" id="IPR001841">
    <property type="entry name" value="Znf_RING"/>
</dbReference>
<dbReference type="Pfam" id="PF13923">
    <property type="entry name" value="zf-C3HC4_2"/>
    <property type="match status" value="1"/>
</dbReference>
<dbReference type="PANTHER" id="PTHR10825">
    <property type="entry name" value="RING FINGER DOMAIN-CONTAINING, POLYCOMB GROUP COMPONENT"/>
    <property type="match status" value="1"/>
</dbReference>
<evidence type="ECO:0000256" key="5">
    <source>
        <dbReference type="ARBA" id="ARBA00023242"/>
    </source>
</evidence>
<feature type="region of interest" description="Disordered" evidence="7">
    <location>
        <begin position="315"/>
        <end position="408"/>
    </location>
</feature>
<dbReference type="SUPFAM" id="SSF57850">
    <property type="entry name" value="RING/U-box"/>
    <property type="match status" value="1"/>
</dbReference>
<protein>
    <submittedName>
        <fullName evidence="10">RING-type domain-containing protein</fullName>
    </submittedName>
</protein>
<evidence type="ECO:0000256" key="4">
    <source>
        <dbReference type="ARBA" id="ARBA00022833"/>
    </source>
</evidence>
<dbReference type="PROSITE" id="PS00518">
    <property type="entry name" value="ZF_RING_1"/>
    <property type="match status" value="1"/>
</dbReference>
<accession>A0A914UUS2</accession>
<sequence>MKAKPKLSDLNAHLLCPLCKGYFIDASTLSDCLHSFCRSCLLRHLAKDRRCPKCGIEVKLYDTTTPFHSDNALQDLVYKLLPSVYKDELKRRGDFYRQFCERKKKADGSAGRVQLFDKHLVELAAFICTPDENISLAVEYVARPADFDQSASDMSSKTSLKRKRPCKDKSDKTLTFKRFFRCPAAVTVGILKKLLRYKLELTGNFEIELLQKMNEPLDDSMSLMDIAYIYSWRRNAPMQLYFTLYKADVREDEEAPELEQMPQLTREMSPLKSEPPLLTEADEPSKAPNVPTFTVALNSVNTKLFDMSQMQSAHPPIITTSTPAGGSAASPSAAAAGSRRKRKPSSPSKKTKLPSPTTEVPVLGCNGTLVSNGQIRPESKSGSKLSSESTSSTPSPVPPLQRMTGAPPIAKAPVSSAMMKEALENAKRTCYNFTGQLPMEIKKPKISPLAAKPSHLIASLSGPSVSVVSQSNGNSATTTSDSTKNATLKSMLNRPPPPMVAAPSTTVDLTMSGKNGGAVSITGCSSTPVTFTSPMSLSTLSIGHDSLTLPSPSGSVDSVGSRTSAPSLTPMLNTTTNNNVYANNISPPNPPPPPLLGVNMSKSMPVVATTTFGLVVVSDPQALFRSANTATSSAGAVPLISR</sequence>
<evidence type="ECO:0000256" key="3">
    <source>
        <dbReference type="ARBA" id="ARBA00022771"/>
    </source>
</evidence>
<comment type="subcellular location">
    <subcellularLocation>
        <location evidence="1">Nucleus</location>
    </subcellularLocation>
</comment>
<dbReference type="InterPro" id="IPR032443">
    <property type="entry name" value="RAWUL"/>
</dbReference>
<evidence type="ECO:0000259" key="8">
    <source>
        <dbReference type="PROSITE" id="PS50089"/>
    </source>
</evidence>
<dbReference type="Gene3D" id="3.30.40.10">
    <property type="entry name" value="Zinc/RING finger domain, C3HC4 (zinc finger)"/>
    <property type="match status" value="1"/>
</dbReference>
<feature type="compositionally biased region" description="Basic residues" evidence="7">
    <location>
        <begin position="338"/>
        <end position="352"/>
    </location>
</feature>
<dbReference type="GO" id="GO:0000122">
    <property type="term" value="P:negative regulation of transcription by RNA polymerase II"/>
    <property type="evidence" value="ECO:0007669"/>
    <property type="project" value="TreeGrafter"/>
</dbReference>
<keyword evidence="2" id="KW-0479">Metal-binding</keyword>
<evidence type="ECO:0000313" key="10">
    <source>
        <dbReference type="WBParaSite" id="PSAMB.scaffold122size75306.g2207.t1"/>
    </source>
</evidence>
<proteinExistence type="predicted"/>
<feature type="region of interest" description="Disordered" evidence="7">
    <location>
        <begin position="265"/>
        <end position="289"/>
    </location>
</feature>
<feature type="compositionally biased region" description="Low complexity" evidence="7">
    <location>
        <begin position="319"/>
        <end position="337"/>
    </location>
</feature>
<organism evidence="9 10">
    <name type="scientific">Plectus sambesii</name>
    <dbReference type="NCBI Taxonomy" id="2011161"/>
    <lineage>
        <taxon>Eukaryota</taxon>
        <taxon>Metazoa</taxon>
        <taxon>Ecdysozoa</taxon>
        <taxon>Nematoda</taxon>
        <taxon>Chromadorea</taxon>
        <taxon>Plectida</taxon>
        <taxon>Plectina</taxon>
        <taxon>Plectoidea</taxon>
        <taxon>Plectidae</taxon>
        <taxon>Plectus</taxon>
    </lineage>
</organism>
<dbReference type="CDD" id="cd17082">
    <property type="entry name" value="RAWUL_PCGF2_like"/>
    <property type="match status" value="1"/>
</dbReference>
<dbReference type="InterPro" id="IPR017907">
    <property type="entry name" value="Znf_RING_CS"/>
</dbReference>
<name>A0A914UUS2_9BILA</name>